<feature type="domain" description="HTH deoR-type" evidence="3">
    <location>
        <begin position="2"/>
        <end position="57"/>
    </location>
</feature>
<comment type="caution">
    <text evidence="4">The sequence shown here is derived from an EMBL/GenBank/DDBJ whole genome shotgun (WGS) entry which is preliminary data.</text>
</comment>
<dbReference type="InterPro" id="IPR057727">
    <property type="entry name" value="WCX_dom"/>
</dbReference>
<keyword evidence="2" id="KW-0804">Transcription</keyword>
<dbReference type="InterPro" id="IPR028349">
    <property type="entry name" value="PafC-like"/>
</dbReference>
<evidence type="ECO:0000256" key="1">
    <source>
        <dbReference type="ARBA" id="ARBA00023015"/>
    </source>
</evidence>
<dbReference type="GO" id="GO:0003700">
    <property type="term" value="F:DNA-binding transcription factor activity"/>
    <property type="evidence" value="ECO:0007669"/>
    <property type="project" value="InterPro"/>
</dbReference>
<dbReference type="PROSITE" id="PS52050">
    <property type="entry name" value="WYL"/>
    <property type="match status" value="1"/>
</dbReference>
<dbReference type="SUPFAM" id="SSF46785">
    <property type="entry name" value="Winged helix' DNA-binding domain"/>
    <property type="match status" value="1"/>
</dbReference>
<dbReference type="Pfam" id="PF13280">
    <property type="entry name" value="WYL"/>
    <property type="match status" value="1"/>
</dbReference>
<proteinExistence type="predicted"/>
<protein>
    <submittedName>
        <fullName evidence="4">Transcriptional regulator</fullName>
    </submittedName>
</protein>
<dbReference type="Proteomes" id="UP000646365">
    <property type="component" value="Unassembled WGS sequence"/>
</dbReference>
<organism evidence="4 5">
    <name type="scientific">Aliidongia dinghuensis</name>
    <dbReference type="NCBI Taxonomy" id="1867774"/>
    <lineage>
        <taxon>Bacteria</taxon>
        <taxon>Pseudomonadati</taxon>
        <taxon>Pseudomonadota</taxon>
        <taxon>Alphaproteobacteria</taxon>
        <taxon>Rhodospirillales</taxon>
        <taxon>Dongiaceae</taxon>
        <taxon>Aliidongia</taxon>
    </lineage>
</organism>
<evidence type="ECO:0000259" key="3">
    <source>
        <dbReference type="PROSITE" id="PS51000"/>
    </source>
</evidence>
<dbReference type="InterPro" id="IPR001034">
    <property type="entry name" value="DeoR_HTH"/>
</dbReference>
<dbReference type="InterPro" id="IPR013196">
    <property type="entry name" value="HTH_11"/>
</dbReference>
<dbReference type="InterPro" id="IPR026881">
    <property type="entry name" value="WYL_dom"/>
</dbReference>
<reference evidence="4" key="1">
    <citation type="journal article" date="2014" name="Int. J. Syst. Evol. Microbiol.">
        <title>Complete genome sequence of Corynebacterium casei LMG S-19264T (=DSM 44701T), isolated from a smear-ripened cheese.</title>
        <authorList>
            <consortium name="US DOE Joint Genome Institute (JGI-PGF)"/>
            <person name="Walter F."/>
            <person name="Albersmeier A."/>
            <person name="Kalinowski J."/>
            <person name="Ruckert C."/>
        </authorList>
    </citation>
    <scope>NUCLEOTIDE SEQUENCE</scope>
    <source>
        <strain evidence="4">CGMCC 1.15725</strain>
    </source>
</reference>
<dbReference type="InterPro" id="IPR036388">
    <property type="entry name" value="WH-like_DNA-bd_sf"/>
</dbReference>
<evidence type="ECO:0000313" key="4">
    <source>
        <dbReference type="EMBL" id="GGF10247.1"/>
    </source>
</evidence>
<evidence type="ECO:0000256" key="2">
    <source>
        <dbReference type="ARBA" id="ARBA00023163"/>
    </source>
</evidence>
<dbReference type="PANTHER" id="PTHR34580">
    <property type="match status" value="1"/>
</dbReference>
<dbReference type="PIRSF" id="PIRSF016838">
    <property type="entry name" value="PafC"/>
    <property type="match status" value="1"/>
</dbReference>
<name>A0A8J2YSH7_9PROT</name>
<keyword evidence="5" id="KW-1185">Reference proteome</keyword>
<dbReference type="Gene3D" id="1.10.10.10">
    <property type="entry name" value="Winged helix-like DNA-binding domain superfamily/Winged helix DNA-binding domain"/>
    <property type="match status" value="1"/>
</dbReference>
<reference evidence="4" key="2">
    <citation type="submission" date="2020-09" db="EMBL/GenBank/DDBJ databases">
        <authorList>
            <person name="Sun Q."/>
            <person name="Zhou Y."/>
        </authorList>
    </citation>
    <scope>NUCLEOTIDE SEQUENCE</scope>
    <source>
        <strain evidence="4">CGMCC 1.15725</strain>
    </source>
</reference>
<dbReference type="AlphaFoldDB" id="A0A8J2YSH7"/>
<sequence>MRASRLLTILMLLQTRGRMSAPALADELEVSVRTLYRDIDQLSAAGVPVYAERGRAGGFQLLDGWRTRLTGLTAAEAQAMFLAGLPGPAAQLGLGDAMAAAQLKLLAALPADWQADARRVSSRFHLDPVGWYRSAAPTDHLPAVAEAVWGERRLRIRYESWRGTVERVLDPLGLVLKAGDWYLIGRVGSDLRTYRLSNILELTVQDEGFARPTDFTLAEYWTASTRRFEAELQRDTARVRLSPRGLVQLRRLGLTALETVSEPDGHAVVTLAIEAIDLAVQELLRLGAEAEVLAPPALRDRMIETVEQLAAVYGPASAQA</sequence>
<keyword evidence="1" id="KW-0805">Transcription regulation</keyword>
<dbReference type="PROSITE" id="PS51000">
    <property type="entry name" value="HTH_DEOR_2"/>
    <property type="match status" value="1"/>
</dbReference>
<gene>
    <name evidence="4" type="ORF">GCM10011611_14760</name>
</gene>
<dbReference type="Pfam" id="PF08279">
    <property type="entry name" value="HTH_11"/>
    <property type="match status" value="1"/>
</dbReference>
<dbReference type="InterPro" id="IPR051534">
    <property type="entry name" value="CBASS_pafABC_assoc_protein"/>
</dbReference>
<dbReference type="EMBL" id="BMJQ01000003">
    <property type="protein sequence ID" value="GGF10247.1"/>
    <property type="molecule type" value="Genomic_DNA"/>
</dbReference>
<dbReference type="PANTHER" id="PTHR34580:SF1">
    <property type="entry name" value="PROTEIN PAFC"/>
    <property type="match status" value="1"/>
</dbReference>
<dbReference type="InterPro" id="IPR036390">
    <property type="entry name" value="WH_DNA-bd_sf"/>
</dbReference>
<evidence type="ECO:0000313" key="5">
    <source>
        <dbReference type="Proteomes" id="UP000646365"/>
    </source>
</evidence>
<dbReference type="Pfam" id="PF25583">
    <property type="entry name" value="WCX"/>
    <property type="match status" value="1"/>
</dbReference>
<accession>A0A8J2YSH7</accession>
<dbReference type="RefSeq" id="WP_189044115.1">
    <property type="nucleotide sequence ID" value="NZ_BMJQ01000003.1"/>
</dbReference>